<name>A0AAV9HE60_9PEZI</name>
<protein>
    <submittedName>
        <fullName evidence="3">Uncharacterized protein</fullName>
    </submittedName>
</protein>
<dbReference type="AlphaFoldDB" id="A0AAV9HE60"/>
<keyword evidence="4" id="KW-1185">Reference proteome</keyword>
<gene>
    <name evidence="3" type="ORF">QBC42DRAFT_255519</name>
</gene>
<feature type="compositionally biased region" description="Low complexity" evidence="1">
    <location>
        <begin position="1"/>
        <end position="37"/>
    </location>
</feature>
<keyword evidence="2" id="KW-1133">Transmembrane helix</keyword>
<evidence type="ECO:0000256" key="1">
    <source>
        <dbReference type="SAM" id="MobiDB-lite"/>
    </source>
</evidence>
<reference evidence="3" key="2">
    <citation type="submission" date="2023-06" db="EMBL/GenBank/DDBJ databases">
        <authorList>
            <consortium name="Lawrence Berkeley National Laboratory"/>
            <person name="Mondo S.J."/>
            <person name="Hensen N."/>
            <person name="Bonometti L."/>
            <person name="Westerberg I."/>
            <person name="Brannstrom I.O."/>
            <person name="Guillou S."/>
            <person name="Cros-Aarteil S."/>
            <person name="Calhoun S."/>
            <person name="Haridas S."/>
            <person name="Kuo A."/>
            <person name="Pangilinan J."/>
            <person name="Riley R."/>
            <person name="Labutti K."/>
            <person name="Andreopoulos B."/>
            <person name="Lipzen A."/>
            <person name="Chen C."/>
            <person name="Yanf M."/>
            <person name="Daum C."/>
            <person name="Ng V."/>
            <person name="Clum A."/>
            <person name="Steindorff A."/>
            <person name="Ohm R."/>
            <person name="Martin F."/>
            <person name="Silar P."/>
            <person name="Natvig D."/>
            <person name="Lalanne C."/>
            <person name="Gautier V."/>
            <person name="Ament-Velasquez S.L."/>
            <person name="Kruys A."/>
            <person name="Hutchinson M.I."/>
            <person name="Powell A.J."/>
            <person name="Barry K."/>
            <person name="Miller A.N."/>
            <person name="Grigoriev I.V."/>
            <person name="Debuchy R."/>
            <person name="Gladieux P."/>
            <person name="Thoren M.H."/>
            <person name="Johannesson H."/>
        </authorList>
    </citation>
    <scope>NUCLEOTIDE SEQUENCE</scope>
    <source>
        <strain evidence="3">PSN324</strain>
    </source>
</reference>
<evidence type="ECO:0000313" key="3">
    <source>
        <dbReference type="EMBL" id="KAK4458259.1"/>
    </source>
</evidence>
<feature type="transmembrane region" description="Helical" evidence="2">
    <location>
        <begin position="123"/>
        <end position="155"/>
    </location>
</feature>
<reference evidence="3" key="1">
    <citation type="journal article" date="2023" name="Mol. Phylogenet. Evol.">
        <title>Genome-scale phylogeny and comparative genomics of the fungal order Sordariales.</title>
        <authorList>
            <person name="Hensen N."/>
            <person name="Bonometti L."/>
            <person name="Westerberg I."/>
            <person name="Brannstrom I.O."/>
            <person name="Guillou S."/>
            <person name="Cros-Aarteil S."/>
            <person name="Calhoun S."/>
            <person name="Haridas S."/>
            <person name="Kuo A."/>
            <person name="Mondo S."/>
            <person name="Pangilinan J."/>
            <person name="Riley R."/>
            <person name="LaButti K."/>
            <person name="Andreopoulos B."/>
            <person name="Lipzen A."/>
            <person name="Chen C."/>
            <person name="Yan M."/>
            <person name="Daum C."/>
            <person name="Ng V."/>
            <person name="Clum A."/>
            <person name="Steindorff A."/>
            <person name="Ohm R.A."/>
            <person name="Martin F."/>
            <person name="Silar P."/>
            <person name="Natvig D.O."/>
            <person name="Lalanne C."/>
            <person name="Gautier V."/>
            <person name="Ament-Velasquez S.L."/>
            <person name="Kruys A."/>
            <person name="Hutchinson M.I."/>
            <person name="Powell A.J."/>
            <person name="Barry K."/>
            <person name="Miller A.N."/>
            <person name="Grigoriev I.V."/>
            <person name="Debuchy R."/>
            <person name="Gladieux P."/>
            <person name="Hiltunen Thoren M."/>
            <person name="Johannesson H."/>
        </authorList>
    </citation>
    <scope>NUCLEOTIDE SEQUENCE</scope>
    <source>
        <strain evidence="3">PSN324</strain>
    </source>
</reference>
<comment type="caution">
    <text evidence="3">The sequence shown here is derived from an EMBL/GenBank/DDBJ whole genome shotgun (WGS) entry which is preliminary data.</text>
</comment>
<dbReference type="Proteomes" id="UP001321749">
    <property type="component" value="Unassembled WGS sequence"/>
</dbReference>
<sequence length="157" mass="17570">MSLLTAPQAVTATTTTTTTTPTKPPLYSSPSSASLKKQNQFPPSSSEITSTIYPLIHNALRFQKLVLAAALQLIMQTLSAAHLVGTSCILYSRAIAWRGLEVAWMLWDSKRARRFRKRIEFEFFVLLLGPLGNMMFLGLFWFGWVLLGLGIWGWFTG</sequence>
<accession>A0AAV9HE60</accession>
<keyword evidence="2" id="KW-0472">Membrane</keyword>
<feature type="region of interest" description="Disordered" evidence="1">
    <location>
        <begin position="1"/>
        <end position="42"/>
    </location>
</feature>
<evidence type="ECO:0000313" key="4">
    <source>
        <dbReference type="Proteomes" id="UP001321749"/>
    </source>
</evidence>
<dbReference type="EMBL" id="MU865076">
    <property type="protein sequence ID" value="KAK4458259.1"/>
    <property type="molecule type" value="Genomic_DNA"/>
</dbReference>
<proteinExistence type="predicted"/>
<keyword evidence="2" id="KW-0812">Transmembrane</keyword>
<organism evidence="3 4">
    <name type="scientific">Cladorrhinum samala</name>
    <dbReference type="NCBI Taxonomy" id="585594"/>
    <lineage>
        <taxon>Eukaryota</taxon>
        <taxon>Fungi</taxon>
        <taxon>Dikarya</taxon>
        <taxon>Ascomycota</taxon>
        <taxon>Pezizomycotina</taxon>
        <taxon>Sordariomycetes</taxon>
        <taxon>Sordariomycetidae</taxon>
        <taxon>Sordariales</taxon>
        <taxon>Podosporaceae</taxon>
        <taxon>Cladorrhinum</taxon>
    </lineage>
</organism>
<evidence type="ECO:0000256" key="2">
    <source>
        <dbReference type="SAM" id="Phobius"/>
    </source>
</evidence>